<proteinExistence type="predicted"/>
<evidence type="ECO:0000313" key="4">
    <source>
        <dbReference type="Proteomes" id="UP000683925"/>
    </source>
</evidence>
<evidence type="ECO:0000256" key="1">
    <source>
        <dbReference type="SAM" id="Phobius"/>
    </source>
</evidence>
<evidence type="ECO:0000256" key="2">
    <source>
        <dbReference type="SAM" id="SignalP"/>
    </source>
</evidence>
<dbReference type="OMA" id="EDDEYQC"/>
<comment type="caution">
    <text evidence="3">The sequence shown here is derived from an EMBL/GenBank/DDBJ whole genome shotgun (WGS) entry which is preliminary data.</text>
</comment>
<protein>
    <recommendedName>
        <fullName evidence="5">Transmembrane protein</fullName>
    </recommendedName>
</protein>
<sequence>MIIYLLFCVAHTTLISQSYSIKKQEQAVVHLSIIKQFTTNYQFGNLNFNLSIQANHPYTLLYIPDSSSYEYHCVAVLKLNYQDCLKETIFIEDDEYQCQQIVTSHLKQNIYGNHSQLPFLICDGFQNLTISNFLYNVIIQKPDTLITPAFLIYNRYITSQEGILVDFSMNLQYETNKADYEAVIILGIILVLLLLILSFILFLLCNRYKEIKKQIKYQDNVYKKIKEKGN</sequence>
<keyword evidence="1" id="KW-0812">Transmembrane</keyword>
<feature type="signal peptide" evidence="2">
    <location>
        <begin position="1"/>
        <end position="18"/>
    </location>
</feature>
<feature type="chain" id="PRO_5035845966" description="Transmembrane protein" evidence="2">
    <location>
        <begin position="19"/>
        <end position="230"/>
    </location>
</feature>
<keyword evidence="1" id="KW-1133">Transmembrane helix</keyword>
<evidence type="ECO:0000313" key="3">
    <source>
        <dbReference type="EMBL" id="CAD8201026.1"/>
    </source>
</evidence>
<keyword evidence="1" id="KW-0472">Membrane</keyword>
<dbReference type="OrthoDB" id="294175at2759"/>
<accession>A0A8S1XIP5</accession>
<keyword evidence="4" id="KW-1185">Reference proteome</keyword>
<reference evidence="3" key="1">
    <citation type="submission" date="2021-01" db="EMBL/GenBank/DDBJ databases">
        <authorList>
            <consortium name="Genoscope - CEA"/>
            <person name="William W."/>
        </authorList>
    </citation>
    <scope>NUCLEOTIDE SEQUENCE</scope>
</reference>
<evidence type="ECO:0008006" key="5">
    <source>
        <dbReference type="Google" id="ProtNLM"/>
    </source>
</evidence>
<gene>
    <name evidence="3" type="ORF">POCTA_138.1.T1230107</name>
</gene>
<organism evidence="3 4">
    <name type="scientific">Paramecium octaurelia</name>
    <dbReference type="NCBI Taxonomy" id="43137"/>
    <lineage>
        <taxon>Eukaryota</taxon>
        <taxon>Sar</taxon>
        <taxon>Alveolata</taxon>
        <taxon>Ciliophora</taxon>
        <taxon>Intramacronucleata</taxon>
        <taxon>Oligohymenophorea</taxon>
        <taxon>Peniculida</taxon>
        <taxon>Parameciidae</taxon>
        <taxon>Paramecium</taxon>
    </lineage>
</organism>
<feature type="transmembrane region" description="Helical" evidence="1">
    <location>
        <begin position="182"/>
        <end position="204"/>
    </location>
</feature>
<keyword evidence="2" id="KW-0732">Signal</keyword>
<dbReference type="EMBL" id="CAJJDP010000123">
    <property type="protein sequence ID" value="CAD8201026.1"/>
    <property type="molecule type" value="Genomic_DNA"/>
</dbReference>
<dbReference type="Proteomes" id="UP000683925">
    <property type="component" value="Unassembled WGS sequence"/>
</dbReference>
<dbReference type="AlphaFoldDB" id="A0A8S1XIP5"/>
<name>A0A8S1XIP5_PAROT</name>